<proteinExistence type="predicted"/>
<dbReference type="Proteomes" id="UP001638806">
    <property type="component" value="Unassembled WGS sequence"/>
</dbReference>
<evidence type="ECO:0000313" key="1">
    <source>
        <dbReference type="EMBL" id="KAL3959912.1"/>
    </source>
</evidence>
<name>A0ACC4DVG9_PURLI</name>
<reference evidence="1" key="1">
    <citation type="submission" date="2024-12" db="EMBL/GenBank/DDBJ databases">
        <title>Comparative genomics and development of molecular markers within Purpureocillium lilacinum and among Purpureocillium species.</title>
        <authorList>
            <person name="Yeh Z.-Y."/>
            <person name="Ni N.-T."/>
            <person name="Lo P.-H."/>
            <person name="Mushyakhwo K."/>
            <person name="Lin C.-F."/>
            <person name="Nai Y.-S."/>
        </authorList>
    </citation>
    <scope>NUCLEOTIDE SEQUENCE</scope>
    <source>
        <strain evidence="1">NCHU-NPUST-175</strain>
    </source>
</reference>
<evidence type="ECO:0000313" key="2">
    <source>
        <dbReference type="Proteomes" id="UP001638806"/>
    </source>
</evidence>
<accession>A0ACC4DVG9</accession>
<organism evidence="1 2">
    <name type="scientific">Purpureocillium lilacinum</name>
    <name type="common">Paecilomyces lilacinus</name>
    <dbReference type="NCBI Taxonomy" id="33203"/>
    <lineage>
        <taxon>Eukaryota</taxon>
        <taxon>Fungi</taxon>
        <taxon>Dikarya</taxon>
        <taxon>Ascomycota</taxon>
        <taxon>Pezizomycotina</taxon>
        <taxon>Sordariomycetes</taxon>
        <taxon>Hypocreomycetidae</taxon>
        <taxon>Hypocreales</taxon>
        <taxon>Ophiocordycipitaceae</taxon>
        <taxon>Purpureocillium</taxon>
    </lineage>
</organism>
<protein>
    <submittedName>
        <fullName evidence="1">Uncharacterized protein</fullName>
    </submittedName>
</protein>
<gene>
    <name evidence="1" type="ORF">ACCO45_005029</name>
</gene>
<keyword evidence="2" id="KW-1185">Reference proteome</keyword>
<sequence length="392" mass="42995">MTKILVTGGSGFIAGMPNSPFPPSSPEKPPQAGVLSHDGWLTQTRNNNNSAPRGPAPRGGPHGGDDGALRGQGRAAARRARRQGRQAERHRGGRHCRRGRLRQGGGGHAGARGGDAHGEPVSLQVDRRADGAHRPSPRRHHVHPPRRAPLRPLGAPRRRHLVLRRRPHGDAPRRPGHHLFRGVVEPLHARRRALLPRHRLPRLQDARRARRLGLCRPREARLRPRHRLPPMVYGPLAPGVGVASLDAVNTSNERFVAMLRGKWASEIPATGPVSIWVDVRDVARAHVLAMEKPDAGGRRLYTVGGRFSNRRLVEIVRERFPEYKDRLPGPDVPGGEAPPRTRTSSTTTTRRCVSWASSGRASRTASRALCSLSRSTGCKGKQKKGARVPQAR</sequence>
<comment type="caution">
    <text evidence="1">The sequence shown here is derived from an EMBL/GenBank/DDBJ whole genome shotgun (WGS) entry which is preliminary data.</text>
</comment>
<dbReference type="EMBL" id="JBGNUJ010000004">
    <property type="protein sequence ID" value="KAL3959912.1"/>
    <property type="molecule type" value="Genomic_DNA"/>
</dbReference>